<evidence type="ECO:0000313" key="11">
    <source>
        <dbReference type="Proteomes" id="UP000887013"/>
    </source>
</evidence>
<proteinExistence type="predicted"/>
<evidence type="ECO:0000259" key="9">
    <source>
        <dbReference type="PROSITE" id="PS50259"/>
    </source>
</evidence>
<feature type="transmembrane region" description="Helical" evidence="7">
    <location>
        <begin position="2126"/>
        <end position="2149"/>
    </location>
</feature>
<feature type="transmembrane region" description="Helical" evidence="7">
    <location>
        <begin position="2235"/>
        <end position="2254"/>
    </location>
</feature>
<dbReference type="InterPro" id="IPR001828">
    <property type="entry name" value="ANF_lig-bd_rcpt"/>
</dbReference>
<dbReference type="InterPro" id="IPR000337">
    <property type="entry name" value="GPCR_3"/>
</dbReference>
<dbReference type="Gene3D" id="3.40.50.2300">
    <property type="match status" value="8"/>
</dbReference>
<comment type="caution">
    <text evidence="10">The sequence shown here is derived from an EMBL/GenBank/DDBJ whole genome shotgun (WGS) entry which is preliminary data.</text>
</comment>
<keyword evidence="4 7" id="KW-0472">Membrane</keyword>
<dbReference type="PROSITE" id="PS50259">
    <property type="entry name" value="G_PROTEIN_RECEP_F3_4"/>
    <property type="match status" value="1"/>
</dbReference>
<comment type="subcellular location">
    <subcellularLocation>
        <location evidence="1">Membrane</location>
        <topology evidence="1">Multi-pass membrane protein</topology>
    </subcellularLocation>
</comment>
<dbReference type="CDD" id="cd13953">
    <property type="entry name" value="7tm_classC_mGluR-like"/>
    <property type="match status" value="1"/>
</dbReference>
<dbReference type="GO" id="GO:0004930">
    <property type="term" value="F:G protein-coupled receptor activity"/>
    <property type="evidence" value="ECO:0007669"/>
    <property type="project" value="InterPro"/>
</dbReference>
<feature type="domain" description="G-protein coupled receptors family 3 profile" evidence="9">
    <location>
        <begin position="2045"/>
        <end position="2259"/>
    </location>
</feature>
<dbReference type="InterPro" id="IPR017978">
    <property type="entry name" value="GPCR_3_C"/>
</dbReference>
<dbReference type="PRINTS" id="PR00248">
    <property type="entry name" value="GPCRMGR"/>
</dbReference>
<feature type="signal peptide" evidence="8">
    <location>
        <begin position="1"/>
        <end position="20"/>
    </location>
</feature>
<feature type="transmembrane region" description="Helical" evidence="7">
    <location>
        <begin position="2173"/>
        <end position="2194"/>
    </location>
</feature>
<accession>A0A8X6TZ01</accession>
<keyword evidence="2 7" id="KW-0812">Transmembrane</keyword>
<evidence type="ECO:0000256" key="2">
    <source>
        <dbReference type="ARBA" id="ARBA00022692"/>
    </source>
</evidence>
<evidence type="ECO:0000256" key="6">
    <source>
        <dbReference type="ARBA" id="ARBA00023180"/>
    </source>
</evidence>
<dbReference type="Pfam" id="PF01094">
    <property type="entry name" value="ANF_receptor"/>
    <property type="match status" value="4"/>
</dbReference>
<keyword evidence="6" id="KW-0325">Glycoprotein</keyword>
<evidence type="ECO:0000313" key="10">
    <source>
        <dbReference type="EMBL" id="GFT72638.1"/>
    </source>
</evidence>
<dbReference type="EMBL" id="BMAW01116898">
    <property type="protein sequence ID" value="GFT72638.1"/>
    <property type="molecule type" value="Genomic_DNA"/>
</dbReference>
<keyword evidence="5 10" id="KW-0675">Receptor</keyword>
<dbReference type="InterPro" id="IPR050726">
    <property type="entry name" value="mGluR"/>
</dbReference>
<gene>
    <name evidence="10" type="primary">Grm3</name>
    <name evidence="10" type="ORF">NPIL_403431</name>
</gene>
<sequence>MAKTKWKCLLLFTLLCFVRSQDLTSETCPSAESNFAQIEPDADVVVGAVLQMHQPGQGIFGCGTPSTEGVQYFEAMRWAINALNQKSGEVAGVPVSDSFIPGIKLGLQVYDSCGHKELAMRYMTELFPIMKSGSSECTDLKDNSSSVIGMVDMSSSLSDSRVAETAGRYIIPVIPLKQETAVPPEQLAKVLAEVVHDMDWERVAILHADDEYSIFVAKVFSQIAKSGYPCISAIRSLPVSRADKKEKTLDPKSYHRMLTSFTSKLSDKTGVIVIAGHDETFKMVLHILMESQTTFSRLQWLFSWMPSFSKLASFGSSINNKQIFSLSPFPPEIFTFEDYWRRLGDTASIYNANDRFFMEYAMSQKNCRIAGYRSSAYNNIVMCDNLILKETQTDKLMRTARFLPALHSLYTFAHAYRKAWSDKCKGVTGMCLNLRRMTRREFVEMYLEPLEFEHDPQNRSPQGVHGQKTNLGASGEMEGMQLALNTFSFSQADGLQFKQVLAYDSKEAKVLDTSFRYIPSGCPKGGCKDCISVRQSRFEDPYIGMPSITDYVTANQTDEISIPVLLPIHKAGQNPLECSEEINVQAVQDLEAALWTVDQINRDTEFLPEIRLGVVVVDTCSTPVQITQKLSNYLLDTKKKDLEDFSSDLAFVVVGSPEEIEAASSIISPLNVTTISVTDSLRQKSVTKHHLQVAVPFEKKTKATVDTLRYLGWNYVTVIHDSDRRSAIMVESFKTYIKESDICISVELSTTSTTTDLEMDNIVKEVVAAKKKGARAVVMWTNEKSTKAFLRGVHRAVIAGQISRGDLVIISSGDWIVNLQSFKEFENEATGVIVLKTQQGEVEDFATYYQRLQPEANKRNPWFQELWEQRKECKGQSCDTGETPIEYTPSSSTVNMIQGLLAISAGLARLRNELCHPEPGLCPKMLQTPQLREHLFHYVKETASSRLDAKGEMFAFTKQGYGNLPIEIFNFRRAAGKNFVYQKVGTYDTHLNNLDEIVVYNSDGEEMTVDKMTSECLSDCGVCEKRPTDFVILDSKDHLYLATSVDIHDSSSNPLTCGATVTTSGLQTLEAFLWALDQINSNPQILPGVNLGAIIFDTCSSKEKAARDVANFFSSSLSSTAPMHKLPSVNQILGLVATQTDNVIQPIIDVAMPFKMMTLAPRVTSTNFNDVGKYPSLLRPSLPNDVRAGALVDLLKHFKWDYVSVLYSDVAWKEMDMFKSFKSKAESREVIFAVEEKISPNFPKAAMKILINKLQESQKKGARVIVLFLNSKDSSDLFAAVKEELDAGRMEIGDFVWVTFESIDAFHQYPLVSLGAVMMQPGYSTVFPFKQYFSSLIPRNNSRNPWFRDYWEQVFKCRGTTCDHSSQNLAEMSLMQDASVSKVINSVLSVGVGLEALRQNLCPGLDRGLCPAMTEDPHIRELLFNLTRETSFAGADGKLFKFTNRRFSANTLDVLNFRQVGSNAHAFVNVGTYSPDEGLSLNFSKIRTYNEFGKEISLYDIKSVCKNCRKDTIDKFTSSMQIVPKQDFSILAMMPVHRKGANFFDCGDLKDDRMFHHLVGIAYAIDKINKNSTLMPGVEIGALVFDYCDRPQRGEDQVYSFFSKDSSSIGNGLRIKPKSVIAAMTYGTEISKESAPIFDSLNVMQIASPIDRMDSDAFNDILYTAPSTMSQIQALLSILRKFSWMYVNIVYSNTDFGRSGYYQFAKEAKETGVCLAHVVIVEPHDNKESLLTNLQNGLNREATVVVSLVDDDQVVQNMVEAIKISTMLSKYVWIGTETWGNNPTVMNSLQDATFDAITLKLESHDIPEYKKFYESLTLWNHYPIPDAWFEEFWQHRFQCQLTSSMAKRNQYARVCSGKEQLSSDELSQNEHIYQTVKTIQSVTEGLHNYLNKKCPYGMAAMNIDDCGKDSRTDLQKEIQVLLHGAYSDCEECSSSSTIFGYDVIQHAIANASNVHTQIGSWKDGILFVEDSRVAFSNDLVPASECKEDCGSCQNQLDSKQSELIAEEPIYANFQTVWGIIVTALSILGILLVIICALYFLMSFPVTVGTTVLGYMILFGLLLLYAVNFAFVLSSTEGTCGIRRFGLGLAYAVIFSGMLVKVMNTWRLMGYNGSRILSDGTRLSSPAGLLVIAVGLVIIQIVLSSAWLILMPPKTGAYEQVWRCAPPTTFEEGLVVSLIYVMLLLAITTLFAILTWQCQDNNRESRWILACAILVAVVWMAWTILSTQLSPHYRDTTIACANLVNATIIMIFLYLRKVYLYSKLTRQARDQDLKAHLQPTSYSHSIYGSSQKTFSTLAPVLYGSQASLTTKKLYNGPSSRVELINCPEDNKSDSSGSVQVQATDLYPLDMYDGGSQFQPVTSLYGSNHTLVLDDTLTFRR</sequence>
<dbReference type="GO" id="GO:0016020">
    <property type="term" value="C:membrane"/>
    <property type="evidence" value="ECO:0007669"/>
    <property type="project" value="UniProtKB-SubCell"/>
</dbReference>
<dbReference type="Pfam" id="PF00003">
    <property type="entry name" value="7tm_3"/>
    <property type="match status" value="1"/>
</dbReference>
<dbReference type="PANTHER" id="PTHR24060">
    <property type="entry name" value="METABOTROPIC GLUTAMATE RECEPTOR"/>
    <property type="match status" value="1"/>
</dbReference>
<dbReference type="OrthoDB" id="6366218at2759"/>
<protein>
    <submittedName>
        <fullName evidence="10">Metabotropic glutamate receptor 3</fullName>
    </submittedName>
</protein>
<evidence type="ECO:0000256" key="7">
    <source>
        <dbReference type="SAM" id="Phobius"/>
    </source>
</evidence>
<reference evidence="10" key="1">
    <citation type="submission" date="2020-08" db="EMBL/GenBank/DDBJ databases">
        <title>Multicomponent nature underlies the extraordinary mechanical properties of spider dragline silk.</title>
        <authorList>
            <person name="Kono N."/>
            <person name="Nakamura H."/>
            <person name="Mori M."/>
            <person name="Yoshida Y."/>
            <person name="Ohtoshi R."/>
            <person name="Malay A.D."/>
            <person name="Moran D.A.P."/>
            <person name="Tomita M."/>
            <person name="Numata K."/>
            <person name="Arakawa K."/>
        </authorList>
    </citation>
    <scope>NUCLEOTIDE SEQUENCE</scope>
</reference>
<evidence type="ECO:0000256" key="3">
    <source>
        <dbReference type="ARBA" id="ARBA00022989"/>
    </source>
</evidence>
<dbReference type="InterPro" id="IPR028082">
    <property type="entry name" value="Peripla_BP_I"/>
</dbReference>
<evidence type="ECO:0000256" key="5">
    <source>
        <dbReference type="ARBA" id="ARBA00023170"/>
    </source>
</evidence>
<dbReference type="Proteomes" id="UP000887013">
    <property type="component" value="Unassembled WGS sequence"/>
</dbReference>
<dbReference type="SUPFAM" id="SSF53822">
    <property type="entry name" value="Periplasmic binding protein-like I"/>
    <property type="match status" value="4"/>
</dbReference>
<feature type="transmembrane region" description="Helical" evidence="7">
    <location>
        <begin position="2084"/>
        <end position="2105"/>
    </location>
</feature>
<keyword evidence="3 7" id="KW-1133">Transmembrane helix</keyword>
<name>A0A8X6TZ01_NEPPI</name>
<feature type="chain" id="PRO_5036470637" evidence="8">
    <location>
        <begin position="21"/>
        <end position="2379"/>
    </location>
</feature>
<evidence type="ECO:0000256" key="8">
    <source>
        <dbReference type="SAM" id="SignalP"/>
    </source>
</evidence>
<evidence type="ECO:0000256" key="1">
    <source>
        <dbReference type="ARBA" id="ARBA00004141"/>
    </source>
</evidence>
<feature type="transmembrane region" description="Helical" evidence="7">
    <location>
        <begin position="2016"/>
        <end position="2040"/>
    </location>
</feature>
<keyword evidence="8" id="KW-0732">Signal</keyword>
<evidence type="ECO:0000256" key="4">
    <source>
        <dbReference type="ARBA" id="ARBA00023136"/>
    </source>
</evidence>
<organism evidence="10 11">
    <name type="scientific">Nephila pilipes</name>
    <name type="common">Giant wood spider</name>
    <name type="synonym">Nephila maculata</name>
    <dbReference type="NCBI Taxonomy" id="299642"/>
    <lineage>
        <taxon>Eukaryota</taxon>
        <taxon>Metazoa</taxon>
        <taxon>Ecdysozoa</taxon>
        <taxon>Arthropoda</taxon>
        <taxon>Chelicerata</taxon>
        <taxon>Arachnida</taxon>
        <taxon>Araneae</taxon>
        <taxon>Araneomorphae</taxon>
        <taxon>Entelegynae</taxon>
        <taxon>Araneoidea</taxon>
        <taxon>Nephilidae</taxon>
        <taxon>Nephila</taxon>
    </lineage>
</organism>
<keyword evidence="11" id="KW-1185">Reference proteome</keyword>
<feature type="transmembrane region" description="Helical" evidence="7">
    <location>
        <begin position="2052"/>
        <end position="2072"/>
    </location>
</feature>
<feature type="transmembrane region" description="Helical" evidence="7">
    <location>
        <begin position="2206"/>
        <end position="2223"/>
    </location>
</feature>